<dbReference type="PROSITE" id="PS01124">
    <property type="entry name" value="HTH_ARAC_FAMILY_2"/>
    <property type="match status" value="1"/>
</dbReference>
<reference evidence="4" key="1">
    <citation type="submission" date="2016-10" db="EMBL/GenBank/DDBJ databases">
        <authorList>
            <person name="Varghese N."/>
            <person name="Submissions S."/>
        </authorList>
    </citation>
    <scope>NUCLEOTIDE SEQUENCE [LARGE SCALE GENOMIC DNA]</scope>
    <source>
        <strain evidence="4">S6-262</strain>
    </source>
</reference>
<organism evidence="3 4">
    <name type="scientific">Sphingomonas gellani</name>
    <dbReference type="NCBI Taxonomy" id="1166340"/>
    <lineage>
        <taxon>Bacteria</taxon>
        <taxon>Pseudomonadati</taxon>
        <taxon>Pseudomonadota</taxon>
        <taxon>Alphaproteobacteria</taxon>
        <taxon>Sphingomonadales</taxon>
        <taxon>Sphingomonadaceae</taxon>
        <taxon>Sphingomonas</taxon>
    </lineage>
</organism>
<dbReference type="Proteomes" id="UP000199206">
    <property type="component" value="Unassembled WGS sequence"/>
</dbReference>
<dbReference type="GO" id="GO:0043565">
    <property type="term" value="F:sequence-specific DNA binding"/>
    <property type="evidence" value="ECO:0007669"/>
    <property type="project" value="InterPro"/>
</dbReference>
<proteinExistence type="predicted"/>
<gene>
    <name evidence="3" type="ORF">SAMN05192583_1318</name>
</gene>
<evidence type="ECO:0000313" key="3">
    <source>
        <dbReference type="EMBL" id="SEM80813.1"/>
    </source>
</evidence>
<dbReference type="RefSeq" id="WP_093664641.1">
    <property type="nucleotide sequence ID" value="NZ_FOCF01000002.1"/>
</dbReference>
<dbReference type="GO" id="GO:0003700">
    <property type="term" value="F:DNA-binding transcription factor activity"/>
    <property type="evidence" value="ECO:0007669"/>
    <property type="project" value="InterPro"/>
</dbReference>
<dbReference type="AlphaFoldDB" id="A0A1H8BDB3"/>
<protein>
    <submittedName>
        <fullName evidence="3">Helix-turn-helix domain-containing protein</fullName>
    </submittedName>
</protein>
<feature type="region of interest" description="Disordered" evidence="1">
    <location>
        <begin position="307"/>
        <end position="334"/>
    </location>
</feature>
<dbReference type="OrthoDB" id="2559672at2"/>
<name>A0A1H8BDB3_9SPHN</name>
<dbReference type="Gene3D" id="1.10.10.60">
    <property type="entry name" value="Homeodomain-like"/>
    <property type="match status" value="1"/>
</dbReference>
<dbReference type="EMBL" id="FOCF01000002">
    <property type="protein sequence ID" value="SEM80813.1"/>
    <property type="molecule type" value="Genomic_DNA"/>
</dbReference>
<feature type="domain" description="HTH araC/xylS-type" evidence="2">
    <location>
        <begin position="181"/>
        <end position="281"/>
    </location>
</feature>
<evidence type="ECO:0000313" key="4">
    <source>
        <dbReference type="Proteomes" id="UP000199206"/>
    </source>
</evidence>
<keyword evidence="4" id="KW-1185">Reference proteome</keyword>
<evidence type="ECO:0000256" key="1">
    <source>
        <dbReference type="SAM" id="MobiDB-lite"/>
    </source>
</evidence>
<dbReference type="Pfam" id="PF12833">
    <property type="entry name" value="HTH_18"/>
    <property type="match status" value="1"/>
</dbReference>
<dbReference type="InterPro" id="IPR018060">
    <property type="entry name" value="HTH_AraC"/>
</dbReference>
<accession>A0A1H8BDB3</accession>
<evidence type="ECO:0000259" key="2">
    <source>
        <dbReference type="PROSITE" id="PS01124"/>
    </source>
</evidence>
<dbReference type="STRING" id="1166340.SAMN05192583_1318"/>
<sequence length="334" mass="35879">MKTEQVRGGTHTSNIPASVFAMPPGMRMRYDAPAPALAECVTAYAVYAHDGSIPAVNWFMPAPPMISVVVDAGPLCVSIRNTRFGPLSRASLYGPTSRAFCAETNGGIMVGVGVSAIGWARLARRMASDLHNRVVPLASVFGAGLSNRLTDGLDALHDDADIKPLLDDLLAPLLARPHPDEPLIRRFSVLMLQDGVVESGDAATRLDIPTHALRRLSQRHFGMTPKLLLRRARFLRSFLALMRTGEPADYSVIDGSYFDVPHFLRDAETFLGTTPRRFLQNANRFLHASIVARAAVLGAATHALHDVASPGRAPTSPAAKRTNSPSSPAPTPAP</sequence>